<evidence type="ECO:0000313" key="2">
    <source>
        <dbReference type="EMBL" id="EMS45979.1"/>
    </source>
</evidence>
<reference evidence="2" key="1">
    <citation type="journal article" date="2013" name="Nature">
        <title>Draft genome of the wheat A-genome progenitor Triticum urartu.</title>
        <authorList>
            <person name="Ling H.Q."/>
            <person name="Zhao S."/>
            <person name="Liu D."/>
            <person name="Wang J."/>
            <person name="Sun H."/>
            <person name="Zhang C."/>
            <person name="Fan H."/>
            <person name="Li D."/>
            <person name="Dong L."/>
            <person name="Tao Y."/>
            <person name="Gao C."/>
            <person name="Wu H."/>
            <person name="Li Y."/>
            <person name="Cui Y."/>
            <person name="Guo X."/>
            <person name="Zheng S."/>
            <person name="Wang B."/>
            <person name="Yu K."/>
            <person name="Liang Q."/>
            <person name="Yang W."/>
            <person name="Lou X."/>
            <person name="Chen J."/>
            <person name="Feng M."/>
            <person name="Jian J."/>
            <person name="Zhang X."/>
            <person name="Luo G."/>
            <person name="Jiang Y."/>
            <person name="Liu J."/>
            <person name="Wang Z."/>
            <person name="Sha Y."/>
            <person name="Zhang B."/>
            <person name="Wu H."/>
            <person name="Tang D."/>
            <person name="Shen Q."/>
            <person name="Xue P."/>
            <person name="Zou S."/>
            <person name="Wang X."/>
            <person name="Liu X."/>
            <person name="Wang F."/>
            <person name="Yang Y."/>
            <person name="An X."/>
            <person name="Dong Z."/>
            <person name="Zhang K."/>
            <person name="Zhang X."/>
            <person name="Luo M.C."/>
            <person name="Dvorak J."/>
            <person name="Tong Y."/>
            <person name="Wang J."/>
            <person name="Yang H."/>
            <person name="Li Z."/>
            <person name="Wang D."/>
            <person name="Zhang A."/>
            <person name="Wang J."/>
        </authorList>
    </citation>
    <scope>NUCLEOTIDE SEQUENCE</scope>
</reference>
<protein>
    <submittedName>
        <fullName evidence="2">Uncharacterized protein</fullName>
    </submittedName>
</protein>
<feature type="region of interest" description="Disordered" evidence="1">
    <location>
        <begin position="80"/>
        <end position="146"/>
    </location>
</feature>
<sequence>MASPLSLVFFITNCRVKAGSQPRLRAGPPVTSASSSSCTTTNAVRIIIITHDHRRRRHARPPSLFASSLTSASSSWLLGADLRSGGTGPARRRHASLLPPAPVTGDGLGGRGALQQQATKQLRPATDGRSGLKESMPGNNGNGRTR</sequence>
<evidence type="ECO:0000256" key="1">
    <source>
        <dbReference type="SAM" id="MobiDB-lite"/>
    </source>
</evidence>
<proteinExistence type="predicted"/>
<accession>M7ZD12</accession>
<gene>
    <name evidence="2" type="ORF">TRIUR3_29203</name>
</gene>
<organism evidence="2">
    <name type="scientific">Triticum urartu</name>
    <name type="common">Red wild einkorn</name>
    <name type="synonym">Crithodium urartu</name>
    <dbReference type="NCBI Taxonomy" id="4572"/>
    <lineage>
        <taxon>Eukaryota</taxon>
        <taxon>Viridiplantae</taxon>
        <taxon>Streptophyta</taxon>
        <taxon>Embryophyta</taxon>
        <taxon>Tracheophyta</taxon>
        <taxon>Spermatophyta</taxon>
        <taxon>Magnoliopsida</taxon>
        <taxon>Liliopsida</taxon>
        <taxon>Poales</taxon>
        <taxon>Poaceae</taxon>
        <taxon>BOP clade</taxon>
        <taxon>Pooideae</taxon>
        <taxon>Triticodae</taxon>
        <taxon>Triticeae</taxon>
        <taxon>Triticinae</taxon>
        <taxon>Triticum</taxon>
    </lineage>
</organism>
<feature type="compositionally biased region" description="Polar residues" evidence="1">
    <location>
        <begin position="137"/>
        <end position="146"/>
    </location>
</feature>
<dbReference type="EMBL" id="KD279427">
    <property type="protein sequence ID" value="EMS45979.1"/>
    <property type="molecule type" value="Genomic_DNA"/>
</dbReference>
<dbReference type="AlphaFoldDB" id="M7ZD12"/>
<name>M7ZD12_TRIUA</name>